<name>A0AAE3YXF7_9ACTN</name>
<keyword evidence="3" id="KW-1185">Reference proteome</keyword>
<organism evidence="2 3">
    <name type="scientific">Catenuloplanes atrovinosus</name>
    <dbReference type="NCBI Taxonomy" id="137266"/>
    <lineage>
        <taxon>Bacteria</taxon>
        <taxon>Bacillati</taxon>
        <taxon>Actinomycetota</taxon>
        <taxon>Actinomycetes</taxon>
        <taxon>Micromonosporales</taxon>
        <taxon>Micromonosporaceae</taxon>
        <taxon>Catenuloplanes</taxon>
    </lineage>
</organism>
<dbReference type="Pfam" id="PF03235">
    <property type="entry name" value="GmrSD_N"/>
    <property type="match status" value="1"/>
</dbReference>
<dbReference type="AlphaFoldDB" id="A0AAE3YXF7"/>
<evidence type="ECO:0000259" key="1">
    <source>
        <dbReference type="Pfam" id="PF03235"/>
    </source>
</evidence>
<proteinExistence type="predicted"/>
<dbReference type="InterPro" id="IPR004919">
    <property type="entry name" value="GmrSD_N"/>
</dbReference>
<evidence type="ECO:0000313" key="2">
    <source>
        <dbReference type="EMBL" id="MDR7280188.1"/>
    </source>
</evidence>
<sequence>MPTLDRPRIEYRTPVDLVRELRNGSLRIPPFQRGFKWESTDVIALFDSLLRGFPIGNLLLWRRPAPAATVRIGPLQIEAARMDSAYWVVDGQQRVTSLGGALLAAEEATDPRFRVFLDLETARFHSLGVRQQAPRQWLPVNQLVETTALLTWMRSNAEWLTDAHLATADAVAKAVREYQIPTYIVDTDDESALRQIFDRLNNTGKPLTKAEVFHALHSGLSGEVPSDLRSIGAVSAEAGFGSIDDRLALRCVLAYRGGDLFRDDFHDEFVSDTDREETFREVATILRVVVDLLRGEVGIPHLRLLPYSHVIPVLVRFVRVHGEPSDRLARLLRRWVWRDAIGGLAARGTSVAAVRQAIEVLDAEDPYDAAETLLSLAVDRGDFRPDLSKVHLNHAAAKVNLLGLLSARPVDPATGQPFDPAVLFDAGHSTKDIVKEIVADHSLPLADGFANRVVLGRGLNRTARSVLSTASAGVRASHLIDDAALEFLRSGQDTEFLEARAALVERAIREHVGGMAEWGARGGRSIADMIRTAA</sequence>
<dbReference type="EMBL" id="JAVDYB010000001">
    <property type="protein sequence ID" value="MDR7280188.1"/>
    <property type="molecule type" value="Genomic_DNA"/>
</dbReference>
<comment type="caution">
    <text evidence="2">The sequence shown here is derived from an EMBL/GenBank/DDBJ whole genome shotgun (WGS) entry which is preliminary data.</text>
</comment>
<dbReference type="RefSeq" id="WP_310374416.1">
    <property type="nucleotide sequence ID" value="NZ_JAVDYB010000001.1"/>
</dbReference>
<dbReference type="PANTHER" id="PTHR37292">
    <property type="entry name" value="VNG6097C"/>
    <property type="match status" value="1"/>
</dbReference>
<evidence type="ECO:0000313" key="3">
    <source>
        <dbReference type="Proteomes" id="UP001183643"/>
    </source>
</evidence>
<dbReference type="Proteomes" id="UP001183643">
    <property type="component" value="Unassembled WGS sequence"/>
</dbReference>
<reference evidence="2" key="1">
    <citation type="submission" date="2023-07" db="EMBL/GenBank/DDBJ databases">
        <title>Sequencing the genomes of 1000 actinobacteria strains.</title>
        <authorList>
            <person name="Klenk H.-P."/>
        </authorList>
    </citation>
    <scope>NUCLEOTIDE SEQUENCE</scope>
    <source>
        <strain evidence="2">DSM 44707</strain>
    </source>
</reference>
<protein>
    <recommendedName>
        <fullName evidence="1">GmrSD restriction endonucleases N-terminal domain-containing protein</fullName>
    </recommendedName>
</protein>
<accession>A0AAE3YXF7</accession>
<feature type="domain" description="GmrSD restriction endonucleases N-terminal" evidence="1">
    <location>
        <begin position="17"/>
        <end position="217"/>
    </location>
</feature>
<gene>
    <name evidence="2" type="ORF">J2S41_006966</name>
</gene>
<dbReference type="PANTHER" id="PTHR37292:SF2">
    <property type="entry name" value="DUF262 DOMAIN-CONTAINING PROTEIN"/>
    <property type="match status" value="1"/>
</dbReference>